<dbReference type="SUPFAM" id="SSF52374">
    <property type="entry name" value="Nucleotidylyl transferase"/>
    <property type="match status" value="2"/>
</dbReference>
<feature type="domain" description="Cytidyltransferase-like" evidence="14">
    <location>
        <begin position="286"/>
        <end position="377"/>
    </location>
</feature>
<sequence>MSSSTSSSSNTSQCRLYLGIGAVVGTMAYAGYRTKLYVDRLRGQVAELEMELNRDVPGYAQPSEKQPLTKVAPHRPVRIFMDGAFDLMHYGHMNAFRAARELGDYLIVGVNSSETIAECKGTPPVLSDEERCDAVKACVWVDEIIPKSPYIMTPEYIQEVLFDKYKVDYIVHGDDPCIVNGRDVYESAKAAGKFKNIPRTEGVSNDGGTSDIVGRAMILANNHHIALKENVVDGKGCITRKRASSENLEFEGPSISAVSRFFPTERLVSSFSARVKAQKPGQKVVYIDGAFDMFHAGHISTLKKARELGDYLIVGVHSDAVVNKMKGGVYPCMNLKERVLSVLGCRYVDDVLADAPFAPTEDLILQLGVSVVVKGTERDVGELGLDLNEDPYLIPREMGILTEIQSESTLSVNEILERIDEQRHARAKVIQNKMRKEREYTENKHKDRLKKGPVAPSSA</sequence>
<evidence type="ECO:0000256" key="9">
    <source>
        <dbReference type="ARBA" id="ARBA00024191"/>
    </source>
</evidence>
<evidence type="ECO:0000256" key="6">
    <source>
        <dbReference type="ARBA" id="ARBA00023098"/>
    </source>
</evidence>
<dbReference type="PANTHER" id="PTHR45780:SF2">
    <property type="entry name" value="ETHANOLAMINE-PHOSPHATE CYTIDYLYLTRANSFERASE"/>
    <property type="match status" value="1"/>
</dbReference>
<keyword evidence="4" id="KW-0808">Transferase</keyword>
<keyword evidence="13" id="KW-0812">Transmembrane</keyword>
<evidence type="ECO:0000259" key="14">
    <source>
        <dbReference type="Pfam" id="PF01467"/>
    </source>
</evidence>
<feature type="domain" description="Cytidyltransferase-like" evidence="14">
    <location>
        <begin position="81"/>
        <end position="204"/>
    </location>
</feature>
<name>A0A7J6N0T2_PERCH</name>
<accession>A0A7J6N0T2</accession>
<evidence type="ECO:0000256" key="8">
    <source>
        <dbReference type="ARBA" id="ARBA00023264"/>
    </source>
</evidence>
<dbReference type="GO" id="GO:0005737">
    <property type="term" value="C:cytoplasm"/>
    <property type="evidence" value="ECO:0007669"/>
    <property type="project" value="TreeGrafter"/>
</dbReference>
<keyword evidence="8" id="KW-1208">Phospholipid metabolism</keyword>
<reference evidence="15 16" key="1">
    <citation type="submission" date="2020-04" db="EMBL/GenBank/DDBJ databases">
        <title>Perkinsus chesapeaki whole genome sequence.</title>
        <authorList>
            <person name="Bogema D.R."/>
        </authorList>
    </citation>
    <scope>NUCLEOTIDE SEQUENCE [LARGE SCALE GENOMIC DNA]</scope>
    <source>
        <strain evidence="15">ATCC PRA-425</strain>
    </source>
</reference>
<keyword evidence="13" id="KW-1133">Transmembrane helix</keyword>
<evidence type="ECO:0000256" key="10">
    <source>
        <dbReference type="ARBA" id="ARBA00024221"/>
    </source>
</evidence>
<protein>
    <recommendedName>
        <fullName evidence="10">ethanolamine-phosphate cytidylyltransferase</fullName>
        <ecNumber evidence="10">2.7.7.14</ecNumber>
    </recommendedName>
    <alternativeName>
        <fullName evidence="11">CTP:phosphoethanolamine cytidylyltransferase</fullName>
    </alternativeName>
</protein>
<comment type="pathway">
    <text evidence="1">Lipid metabolism.</text>
</comment>
<evidence type="ECO:0000256" key="7">
    <source>
        <dbReference type="ARBA" id="ARBA00023209"/>
    </source>
</evidence>
<evidence type="ECO:0000256" key="13">
    <source>
        <dbReference type="SAM" id="Phobius"/>
    </source>
</evidence>
<dbReference type="GO" id="GO:0006646">
    <property type="term" value="P:phosphatidylethanolamine biosynthetic process"/>
    <property type="evidence" value="ECO:0007669"/>
    <property type="project" value="UniProtKB-UniPathway"/>
</dbReference>
<dbReference type="Proteomes" id="UP000591131">
    <property type="component" value="Unassembled WGS sequence"/>
</dbReference>
<feature type="compositionally biased region" description="Basic and acidic residues" evidence="12">
    <location>
        <begin position="434"/>
        <end position="445"/>
    </location>
</feature>
<comment type="similarity">
    <text evidence="2">Belongs to the cytidylyltransferase family.</text>
</comment>
<dbReference type="OrthoDB" id="40021at2759"/>
<keyword evidence="3" id="KW-0444">Lipid biosynthesis</keyword>
<comment type="pathway">
    <text evidence="9">Phospholipid metabolism; phosphatidylethanolamine biosynthesis; phosphatidylethanolamine from ethanolamine: step 2/3.</text>
</comment>
<comment type="caution">
    <text evidence="15">The sequence shown here is derived from an EMBL/GenBank/DDBJ whole genome shotgun (WGS) entry which is preliminary data.</text>
</comment>
<dbReference type="UniPathway" id="UPA00558">
    <property type="reaction ID" value="UER00742"/>
</dbReference>
<evidence type="ECO:0000256" key="2">
    <source>
        <dbReference type="ARBA" id="ARBA00010101"/>
    </source>
</evidence>
<dbReference type="PANTHER" id="PTHR45780">
    <property type="entry name" value="ETHANOLAMINE-PHOSPHATE CYTIDYLYLTRANSFERASE"/>
    <property type="match status" value="1"/>
</dbReference>
<evidence type="ECO:0000256" key="11">
    <source>
        <dbReference type="ARBA" id="ARBA00031473"/>
    </source>
</evidence>
<evidence type="ECO:0000256" key="4">
    <source>
        <dbReference type="ARBA" id="ARBA00022679"/>
    </source>
</evidence>
<dbReference type="EC" id="2.7.7.14" evidence="10"/>
<keyword evidence="6" id="KW-0443">Lipid metabolism</keyword>
<dbReference type="AlphaFoldDB" id="A0A7J6N0T2"/>
<dbReference type="Gene3D" id="3.40.50.620">
    <property type="entry name" value="HUPs"/>
    <property type="match status" value="2"/>
</dbReference>
<proteinExistence type="inferred from homology"/>
<dbReference type="InterPro" id="IPR004821">
    <property type="entry name" value="Cyt_trans-like"/>
</dbReference>
<dbReference type="NCBIfam" id="TIGR00125">
    <property type="entry name" value="cyt_tran_rel"/>
    <property type="match status" value="2"/>
</dbReference>
<evidence type="ECO:0000313" key="15">
    <source>
        <dbReference type="EMBL" id="KAF4677326.1"/>
    </source>
</evidence>
<feature type="transmembrane region" description="Helical" evidence="13">
    <location>
        <begin position="16"/>
        <end position="32"/>
    </location>
</feature>
<evidence type="ECO:0000256" key="3">
    <source>
        <dbReference type="ARBA" id="ARBA00022516"/>
    </source>
</evidence>
<gene>
    <name evidence="15" type="ORF">FOL47_002254</name>
</gene>
<keyword evidence="5" id="KW-0548">Nucleotidyltransferase</keyword>
<dbReference type="GO" id="GO:0004306">
    <property type="term" value="F:ethanolamine-phosphate cytidylyltransferase activity"/>
    <property type="evidence" value="ECO:0007669"/>
    <property type="project" value="UniProtKB-EC"/>
</dbReference>
<dbReference type="InterPro" id="IPR014729">
    <property type="entry name" value="Rossmann-like_a/b/a_fold"/>
</dbReference>
<feature type="region of interest" description="Disordered" evidence="12">
    <location>
        <begin position="434"/>
        <end position="459"/>
    </location>
</feature>
<evidence type="ECO:0000256" key="12">
    <source>
        <dbReference type="SAM" id="MobiDB-lite"/>
    </source>
</evidence>
<keyword evidence="13" id="KW-0472">Membrane</keyword>
<keyword evidence="16" id="KW-1185">Reference proteome</keyword>
<dbReference type="EMBL" id="JAAPAO010000016">
    <property type="protein sequence ID" value="KAF4677326.1"/>
    <property type="molecule type" value="Genomic_DNA"/>
</dbReference>
<dbReference type="Pfam" id="PF01467">
    <property type="entry name" value="CTP_transf_like"/>
    <property type="match status" value="2"/>
</dbReference>
<evidence type="ECO:0000256" key="5">
    <source>
        <dbReference type="ARBA" id="ARBA00022695"/>
    </source>
</evidence>
<keyword evidence="7" id="KW-0594">Phospholipid biosynthesis</keyword>
<dbReference type="InterPro" id="IPR044608">
    <property type="entry name" value="Ect1/PCYT2"/>
</dbReference>
<organism evidence="15 16">
    <name type="scientific">Perkinsus chesapeaki</name>
    <name type="common">Clam parasite</name>
    <name type="synonym">Perkinsus andrewsi</name>
    <dbReference type="NCBI Taxonomy" id="330153"/>
    <lineage>
        <taxon>Eukaryota</taxon>
        <taxon>Sar</taxon>
        <taxon>Alveolata</taxon>
        <taxon>Perkinsozoa</taxon>
        <taxon>Perkinsea</taxon>
        <taxon>Perkinsida</taxon>
        <taxon>Perkinsidae</taxon>
        <taxon>Perkinsus</taxon>
    </lineage>
</organism>
<evidence type="ECO:0000256" key="1">
    <source>
        <dbReference type="ARBA" id="ARBA00005189"/>
    </source>
</evidence>
<evidence type="ECO:0000313" key="16">
    <source>
        <dbReference type="Proteomes" id="UP000591131"/>
    </source>
</evidence>